<keyword evidence="4" id="KW-0460">Magnesium</keyword>
<evidence type="ECO:0000313" key="6">
    <source>
        <dbReference type="EMBL" id="KMQ84521.1"/>
    </source>
</evidence>
<dbReference type="InterPro" id="IPR013750">
    <property type="entry name" value="GHMP_kinase_C_dom"/>
</dbReference>
<protein>
    <submittedName>
        <fullName evidence="6">Mevalonate kinase</fullName>
    </submittedName>
</protein>
<sequence>KYIQENQRILHESKLSHPTLDNICSIAQSCGFTGKLTGFGGGFVYILLPPSTQEEQIRNLSTKLKAEGFNVTTTSVSCSGVRIDD</sequence>
<dbReference type="InterPro" id="IPR006205">
    <property type="entry name" value="Mev_gal_kin"/>
</dbReference>
<evidence type="ECO:0000256" key="4">
    <source>
        <dbReference type="ARBA" id="ARBA00022842"/>
    </source>
</evidence>
<dbReference type="GO" id="GO:0005524">
    <property type="term" value="F:ATP binding"/>
    <property type="evidence" value="ECO:0007669"/>
    <property type="project" value="InterPro"/>
</dbReference>
<keyword evidence="3 6" id="KW-0418">Kinase</keyword>
<evidence type="ECO:0000256" key="3">
    <source>
        <dbReference type="ARBA" id="ARBA00022777"/>
    </source>
</evidence>
<dbReference type="Pfam" id="PF08544">
    <property type="entry name" value="GHMP_kinases_C"/>
    <property type="match status" value="1"/>
</dbReference>
<dbReference type="Gene3D" id="3.30.70.890">
    <property type="entry name" value="GHMP kinase, C-terminal domain"/>
    <property type="match status" value="1"/>
</dbReference>
<dbReference type="PANTHER" id="PTHR43290">
    <property type="entry name" value="MEVALONATE KINASE"/>
    <property type="match status" value="1"/>
</dbReference>
<dbReference type="STRING" id="67767.A0A0J7K2T5"/>
<evidence type="ECO:0000259" key="5">
    <source>
        <dbReference type="Pfam" id="PF08544"/>
    </source>
</evidence>
<organism evidence="6 7">
    <name type="scientific">Lasius niger</name>
    <name type="common">Black garden ant</name>
    <dbReference type="NCBI Taxonomy" id="67767"/>
    <lineage>
        <taxon>Eukaryota</taxon>
        <taxon>Metazoa</taxon>
        <taxon>Ecdysozoa</taxon>
        <taxon>Arthropoda</taxon>
        <taxon>Hexapoda</taxon>
        <taxon>Insecta</taxon>
        <taxon>Pterygota</taxon>
        <taxon>Neoptera</taxon>
        <taxon>Endopterygota</taxon>
        <taxon>Hymenoptera</taxon>
        <taxon>Apocrita</taxon>
        <taxon>Aculeata</taxon>
        <taxon>Formicoidea</taxon>
        <taxon>Formicidae</taxon>
        <taxon>Formicinae</taxon>
        <taxon>Lasius</taxon>
        <taxon>Lasius</taxon>
    </lineage>
</organism>
<dbReference type="Proteomes" id="UP000036403">
    <property type="component" value="Unassembled WGS sequence"/>
</dbReference>
<dbReference type="SUPFAM" id="SSF55060">
    <property type="entry name" value="GHMP Kinase, C-terminal domain"/>
    <property type="match status" value="1"/>
</dbReference>
<feature type="domain" description="GHMP kinase C-terminal" evidence="5">
    <location>
        <begin position="3"/>
        <end position="63"/>
    </location>
</feature>
<evidence type="ECO:0000256" key="2">
    <source>
        <dbReference type="ARBA" id="ARBA00022679"/>
    </source>
</evidence>
<accession>A0A0J7K2T5</accession>
<gene>
    <name evidence="6" type="ORF">RF55_17611</name>
</gene>
<dbReference type="EMBL" id="LBMM01016164">
    <property type="protein sequence ID" value="KMQ84521.1"/>
    <property type="molecule type" value="Genomic_DNA"/>
</dbReference>
<dbReference type="PaxDb" id="67767-A0A0J7K2T5"/>
<feature type="non-terminal residue" evidence="6">
    <location>
        <position position="1"/>
    </location>
</feature>
<dbReference type="GO" id="GO:0005829">
    <property type="term" value="C:cytosol"/>
    <property type="evidence" value="ECO:0007669"/>
    <property type="project" value="TreeGrafter"/>
</dbReference>
<dbReference type="InterPro" id="IPR036554">
    <property type="entry name" value="GHMP_kinase_C_sf"/>
</dbReference>
<dbReference type="AlphaFoldDB" id="A0A0J7K2T5"/>
<dbReference type="GO" id="GO:0006695">
    <property type="term" value="P:cholesterol biosynthetic process"/>
    <property type="evidence" value="ECO:0007669"/>
    <property type="project" value="TreeGrafter"/>
</dbReference>
<dbReference type="GO" id="GO:0004496">
    <property type="term" value="F:mevalonate kinase activity"/>
    <property type="evidence" value="ECO:0007669"/>
    <property type="project" value="InterPro"/>
</dbReference>
<keyword evidence="1" id="KW-0963">Cytoplasm</keyword>
<evidence type="ECO:0000313" key="7">
    <source>
        <dbReference type="Proteomes" id="UP000036403"/>
    </source>
</evidence>
<reference evidence="6 7" key="1">
    <citation type="submission" date="2015-04" db="EMBL/GenBank/DDBJ databases">
        <title>Lasius niger genome sequencing.</title>
        <authorList>
            <person name="Konorov E.A."/>
            <person name="Nikitin M.A."/>
            <person name="Kirill M.V."/>
            <person name="Chang P."/>
        </authorList>
    </citation>
    <scope>NUCLEOTIDE SEQUENCE [LARGE SCALE GENOMIC DNA]</scope>
    <source>
        <tissue evidence="6">Whole</tissue>
    </source>
</reference>
<name>A0A0J7K2T5_LASNI</name>
<keyword evidence="2" id="KW-0808">Transferase</keyword>
<keyword evidence="7" id="KW-1185">Reference proteome</keyword>
<evidence type="ECO:0000256" key="1">
    <source>
        <dbReference type="ARBA" id="ARBA00022490"/>
    </source>
</evidence>
<dbReference type="GO" id="GO:0019287">
    <property type="term" value="P:isopentenyl diphosphate biosynthetic process, mevalonate pathway"/>
    <property type="evidence" value="ECO:0007669"/>
    <property type="project" value="TreeGrafter"/>
</dbReference>
<proteinExistence type="predicted"/>
<dbReference type="PANTHER" id="PTHR43290:SF2">
    <property type="entry name" value="MEVALONATE KINASE"/>
    <property type="match status" value="1"/>
</dbReference>
<comment type="caution">
    <text evidence="6">The sequence shown here is derived from an EMBL/GenBank/DDBJ whole genome shotgun (WGS) entry which is preliminary data.</text>
</comment>
<dbReference type="OrthoDB" id="1652964at2759"/>